<dbReference type="RefSeq" id="WP_051909409.1">
    <property type="nucleotide sequence ID" value="NZ_HG938353.1"/>
</dbReference>
<dbReference type="EMBL" id="HG938353">
    <property type="protein sequence ID" value="CDN48931.1"/>
    <property type="molecule type" value="Genomic_DNA"/>
</dbReference>
<evidence type="ECO:0000256" key="3">
    <source>
        <dbReference type="ARBA" id="ARBA00023125"/>
    </source>
</evidence>
<dbReference type="Gene3D" id="1.10.10.10">
    <property type="entry name" value="Winged helix-like DNA-binding domain superfamily/Winged helix DNA-binding domain"/>
    <property type="match status" value="1"/>
</dbReference>
<dbReference type="InterPro" id="IPR005119">
    <property type="entry name" value="LysR_subst-bd"/>
</dbReference>
<evidence type="ECO:0000256" key="2">
    <source>
        <dbReference type="ARBA" id="ARBA00023015"/>
    </source>
</evidence>
<dbReference type="InterPro" id="IPR036388">
    <property type="entry name" value="WH-like_DNA-bd_sf"/>
</dbReference>
<evidence type="ECO:0000259" key="8">
    <source>
        <dbReference type="PROSITE" id="PS50931"/>
    </source>
</evidence>
<keyword evidence="10" id="KW-1185">Reference proteome</keyword>
<dbReference type="Pfam" id="PF00126">
    <property type="entry name" value="HTH_1"/>
    <property type="match status" value="1"/>
</dbReference>
<protein>
    <recommendedName>
        <fullName evidence="6">HTH-type transcriptional regulator TtuA</fullName>
    </recommendedName>
    <alternativeName>
        <fullName evidence="7">Tartrate utilization transcriptional regulator</fullName>
    </alternativeName>
</protein>
<dbReference type="SUPFAM" id="SSF46785">
    <property type="entry name" value="Winged helix' DNA-binding domain"/>
    <property type="match status" value="1"/>
</dbReference>
<accession>A0A068ST53</accession>
<evidence type="ECO:0000256" key="7">
    <source>
        <dbReference type="ARBA" id="ARBA00083243"/>
    </source>
</evidence>
<keyword evidence="4" id="KW-0804">Transcription</keyword>
<dbReference type="SUPFAM" id="SSF53850">
    <property type="entry name" value="Periplasmic binding protein-like II"/>
    <property type="match status" value="1"/>
</dbReference>
<comment type="similarity">
    <text evidence="1">Belongs to the LysR transcriptional regulatory family.</text>
</comment>
<dbReference type="Gene3D" id="3.40.190.290">
    <property type="match status" value="1"/>
</dbReference>
<reference evidence="10" key="1">
    <citation type="journal article" date="2014" name="BMC Genomics">
        <title>Genome sequencing of two Neorhizobium galegae strains reveals a noeT gene responsible for the unusual acetylation of the nodulation factors.</title>
        <authorList>
            <person name="Osterman J."/>
            <person name="Marsh J."/>
            <person name="Laine P.K."/>
            <person name="Zeng Z."/>
            <person name="Alatalo E."/>
            <person name="Sullivan J.T."/>
            <person name="Young J.P."/>
            <person name="Thomas-Oates J."/>
            <person name="Paulin L."/>
            <person name="Lindstrom K."/>
        </authorList>
    </citation>
    <scope>NUCLEOTIDE SEQUENCE [LARGE SCALE GENOMIC DNA]</scope>
    <source>
        <strain evidence="10">HAMBI 540</strain>
    </source>
</reference>
<dbReference type="InterPro" id="IPR000847">
    <property type="entry name" value="LysR_HTH_N"/>
</dbReference>
<dbReference type="Pfam" id="PF03466">
    <property type="entry name" value="LysR_substrate"/>
    <property type="match status" value="1"/>
</dbReference>
<evidence type="ECO:0000256" key="4">
    <source>
        <dbReference type="ARBA" id="ARBA00023163"/>
    </source>
</evidence>
<dbReference type="PROSITE" id="PS50931">
    <property type="entry name" value="HTH_LYSR"/>
    <property type="match status" value="1"/>
</dbReference>
<dbReference type="Proteomes" id="UP000028181">
    <property type="component" value="Chromosome I"/>
</dbReference>
<proteinExistence type="inferred from homology"/>
<keyword evidence="3" id="KW-0238">DNA-binding</keyword>
<evidence type="ECO:0000313" key="9">
    <source>
        <dbReference type="EMBL" id="CDN48931.1"/>
    </source>
</evidence>
<dbReference type="AlphaFoldDB" id="A0A068ST53"/>
<dbReference type="PANTHER" id="PTHR30126">
    <property type="entry name" value="HTH-TYPE TRANSCRIPTIONAL REGULATOR"/>
    <property type="match status" value="1"/>
</dbReference>
<dbReference type="HOGENOM" id="CLU_039613_6_1_5"/>
<evidence type="ECO:0000256" key="1">
    <source>
        <dbReference type="ARBA" id="ARBA00009437"/>
    </source>
</evidence>
<dbReference type="PRINTS" id="PR00039">
    <property type="entry name" value="HTHLYSR"/>
</dbReference>
<keyword evidence="2" id="KW-0805">Transcription regulation</keyword>
<dbReference type="GO" id="GO:0003700">
    <property type="term" value="F:DNA-binding transcription factor activity"/>
    <property type="evidence" value="ECO:0007669"/>
    <property type="project" value="InterPro"/>
</dbReference>
<evidence type="ECO:0000313" key="10">
    <source>
        <dbReference type="Proteomes" id="UP000028181"/>
    </source>
</evidence>
<dbReference type="FunFam" id="1.10.10.10:FF:000001">
    <property type="entry name" value="LysR family transcriptional regulator"/>
    <property type="match status" value="1"/>
</dbReference>
<name>A0A068ST53_NEOGA</name>
<dbReference type="GO" id="GO:0000976">
    <property type="term" value="F:transcription cis-regulatory region binding"/>
    <property type="evidence" value="ECO:0007669"/>
    <property type="project" value="TreeGrafter"/>
</dbReference>
<evidence type="ECO:0000256" key="6">
    <source>
        <dbReference type="ARBA" id="ARBA00067332"/>
    </source>
</evidence>
<dbReference type="GeneID" id="24256419"/>
<dbReference type="PATRIC" id="fig|1028800.3.peg.2798"/>
<dbReference type="PANTHER" id="PTHR30126:SF39">
    <property type="entry name" value="HTH-TYPE TRANSCRIPTIONAL REGULATOR CYSL"/>
    <property type="match status" value="1"/>
</dbReference>
<dbReference type="InterPro" id="IPR036390">
    <property type="entry name" value="WH_DNA-bd_sf"/>
</dbReference>
<sequence length="306" mass="33160">MTLDQLRIFLEVAAREHVTRAAEVLNLTQSAVSAAISALEARHAVILFNRVGRRIELTEAGKLFVPEARAVLERAQTAEHVLADLGGSASGILRIHASQTVASYWLPARLVSYHERFPRVDLRLTVGNTQSAAEAVLTGAAELAVVEGEVFLAGLKRRKVAEDRLVLVVGSRHPWADGRKIRSSDLLETNWIMREQGSGTRSAFEAQLFNLGIEPQSLSVVLEMPSNEAAMAAVEAGLSATVLSSRAASSHSFSGRLHIADFPMPLRQFSAIFHGERHVTRALRAMLDLLNEPAPAEPSAKSAPDV</sequence>
<dbReference type="OrthoDB" id="9808620at2"/>
<dbReference type="eggNOG" id="COG0583">
    <property type="taxonomic scope" value="Bacteria"/>
</dbReference>
<feature type="domain" description="HTH lysR-type" evidence="8">
    <location>
        <begin position="1"/>
        <end position="58"/>
    </location>
</feature>
<evidence type="ECO:0000256" key="5">
    <source>
        <dbReference type="ARBA" id="ARBA00054626"/>
    </source>
</evidence>
<dbReference type="KEGG" id="ngg:RG540_CH27650"/>
<organism evidence="9 10">
    <name type="scientific">Neorhizobium galegae bv. orientalis str. HAMBI 540</name>
    <dbReference type="NCBI Taxonomy" id="1028800"/>
    <lineage>
        <taxon>Bacteria</taxon>
        <taxon>Pseudomonadati</taxon>
        <taxon>Pseudomonadota</taxon>
        <taxon>Alphaproteobacteria</taxon>
        <taxon>Hyphomicrobiales</taxon>
        <taxon>Rhizobiaceae</taxon>
        <taxon>Rhizobium/Agrobacterium group</taxon>
        <taxon>Neorhizobium</taxon>
    </lineage>
</organism>
<gene>
    <name evidence="9" type="ORF">RG540_CH27650</name>
</gene>
<comment type="function">
    <text evidence="5">Transcriptional regulator of the ttuABCDE tartrate utilization operon.</text>
</comment>